<dbReference type="RefSeq" id="WP_163892765.1">
    <property type="nucleotide sequence ID" value="NZ_JAAFYS010000002.1"/>
</dbReference>
<reference evidence="7 8" key="1">
    <citation type="submission" date="2020-02" db="EMBL/GenBank/DDBJ databases">
        <title>Pseudoroseicyclus tamarix, sp. nov., isolated from offshore sediment of a Tamarix chinensis forest.</title>
        <authorList>
            <person name="Gai Y."/>
        </authorList>
    </citation>
    <scope>NUCLEOTIDE SEQUENCE [LARGE SCALE GENOMIC DNA]</scope>
    <source>
        <strain evidence="7 8">CLL3-39</strain>
    </source>
</reference>
<feature type="transmembrane region" description="Helical" evidence="6">
    <location>
        <begin position="150"/>
        <end position="172"/>
    </location>
</feature>
<accession>A0A6B2K0N0</accession>
<sequence>MKEFWGSFVKLVPLGALRILGIGLAFLQAVFLARFFGAEVYGILTFSMSIIAIIGLVFSFGMNEFLMREIAARGLTAARKDRELHGMLRFAAWTVCPAAVVITMGGIALFGLMDLGGPYGLALLIVTATYPIRVVRQFTEALAVAVKKQALSILGSKIAFPIIMIIGTLAYAEGGGASFTTPGIILLYALAMFISTVVAVALVRPDIRTLFTDSPDPARTDTRRVFVSAMLMGAVMSANLIILHMDTILLGTLASPEEAAYARVGQKLAEAIGLILVIAMIQYRPLLAETHGQGDRDGLARHVDTLSKLLSGFGIASFAVMVIFAPFFAMLFGPEYVTAIPALRAYAFGALALMLAGPGTLLLMMTGREAIASRILWTVLVCNLVLDLIAVPKLGAFGAGLATAVSQSLLAVLTVQACRKHTGLDPSILSYLRRAPGG</sequence>
<dbReference type="PANTHER" id="PTHR30250:SF11">
    <property type="entry name" value="O-ANTIGEN TRANSPORTER-RELATED"/>
    <property type="match status" value="1"/>
</dbReference>
<keyword evidence="2" id="KW-1003">Cell membrane</keyword>
<protein>
    <submittedName>
        <fullName evidence="7">Oligosaccharide flippase family protein</fullName>
    </submittedName>
</protein>
<evidence type="ECO:0000256" key="6">
    <source>
        <dbReference type="SAM" id="Phobius"/>
    </source>
</evidence>
<keyword evidence="5 6" id="KW-0472">Membrane</keyword>
<dbReference type="EMBL" id="JAAGAB010000002">
    <property type="protein sequence ID" value="NDV01242.1"/>
    <property type="molecule type" value="Genomic_DNA"/>
</dbReference>
<proteinExistence type="predicted"/>
<dbReference type="GO" id="GO:0005886">
    <property type="term" value="C:plasma membrane"/>
    <property type="evidence" value="ECO:0007669"/>
    <property type="project" value="UniProtKB-SubCell"/>
</dbReference>
<evidence type="ECO:0000256" key="2">
    <source>
        <dbReference type="ARBA" id="ARBA00022475"/>
    </source>
</evidence>
<feature type="transmembrane region" description="Helical" evidence="6">
    <location>
        <begin position="184"/>
        <end position="204"/>
    </location>
</feature>
<keyword evidence="3 6" id="KW-0812">Transmembrane</keyword>
<evidence type="ECO:0000313" key="7">
    <source>
        <dbReference type="EMBL" id="NDV01242.1"/>
    </source>
</evidence>
<keyword evidence="8" id="KW-1185">Reference proteome</keyword>
<dbReference type="PANTHER" id="PTHR30250">
    <property type="entry name" value="PST FAMILY PREDICTED COLANIC ACID TRANSPORTER"/>
    <property type="match status" value="1"/>
</dbReference>
<feature type="transmembrane region" description="Helical" evidence="6">
    <location>
        <begin position="43"/>
        <end position="66"/>
    </location>
</feature>
<evidence type="ECO:0000256" key="5">
    <source>
        <dbReference type="ARBA" id="ARBA00023136"/>
    </source>
</evidence>
<keyword evidence="4 6" id="KW-1133">Transmembrane helix</keyword>
<feature type="transmembrane region" description="Helical" evidence="6">
    <location>
        <begin position="345"/>
        <end position="364"/>
    </location>
</feature>
<name>A0A6B2K0N0_9RHOB</name>
<gene>
    <name evidence="7" type="ORF">GZA08_09720</name>
</gene>
<feature type="transmembrane region" description="Helical" evidence="6">
    <location>
        <begin position="87"/>
        <end position="113"/>
    </location>
</feature>
<feature type="transmembrane region" description="Helical" evidence="6">
    <location>
        <begin position="12"/>
        <end position="37"/>
    </location>
</feature>
<feature type="transmembrane region" description="Helical" evidence="6">
    <location>
        <begin position="396"/>
        <end position="415"/>
    </location>
</feature>
<dbReference type="Proteomes" id="UP000474757">
    <property type="component" value="Unassembled WGS sequence"/>
</dbReference>
<evidence type="ECO:0000256" key="4">
    <source>
        <dbReference type="ARBA" id="ARBA00022989"/>
    </source>
</evidence>
<comment type="subcellular location">
    <subcellularLocation>
        <location evidence="1">Cell membrane</location>
        <topology evidence="1">Multi-pass membrane protein</topology>
    </subcellularLocation>
</comment>
<feature type="transmembrane region" description="Helical" evidence="6">
    <location>
        <begin position="119"/>
        <end position="138"/>
    </location>
</feature>
<dbReference type="InterPro" id="IPR002797">
    <property type="entry name" value="Polysacc_synth"/>
</dbReference>
<comment type="caution">
    <text evidence="7">The sequence shown here is derived from an EMBL/GenBank/DDBJ whole genome shotgun (WGS) entry which is preliminary data.</text>
</comment>
<dbReference type="AlphaFoldDB" id="A0A6B2K0N0"/>
<feature type="transmembrane region" description="Helical" evidence="6">
    <location>
        <begin position="271"/>
        <end position="288"/>
    </location>
</feature>
<dbReference type="Pfam" id="PF01943">
    <property type="entry name" value="Polysacc_synt"/>
    <property type="match status" value="1"/>
</dbReference>
<organism evidence="7 8">
    <name type="scientific">Pseudoroseicyclus tamaricis</name>
    <dbReference type="NCBI Taxonomy" id="2705421"/>
    <lineage>
        <taxon>Bacteria</taxon>
        <taxon>Pseudomonadati</taxon>
        <taxon>Pseudomonadota</taxon>
        <taxon>Alphaproteobacteria</taxon>
        <taxon>Rhodobacterales</taxon>
        <taxon>Paracoccaceae</taxon>
        <taxon>Pseudoroseicyclus</taxon>
    </lineage>
</organism>
<evidence type="ECO:0000256" key="3">
    <source>
        <dbReference type="ARBA" id="ARBA00022692"/>
    </source>
</evidence>
<feature type="transmembrane region" description="Helical" evidence="6">
    <location>
        <begin position="309"/>
        <end position="333"/>
    </location>
</feature>
<evidence type="ECO:0000256" key="1">
    <source>
        <dbReference type="ARBA" id="ARBA00004651"/>
    </source>
</evidence>
<feature type="transmembrane region" description="Helical" evidence="6">
    <location>
        <begin position="225"/>
        <end position="251"/>
    </location>
</feature>
<dbReference type="InterPro" id="IPR050833">
    <property type="entry name" value="Poly_Biosynth_Transport"/>
</dbReference>
<feature type="transmembrane region" description="Helical" evidence="6">
    <location>
        <begin position="371"/>
        <end position="390"/>
    </location>
</feature>
<evidence type="ECO:0000313" key="8">
    <source>
        <dbReference type="Proteomes" id="UP000474757"/>
    </source>
</evidence>